<dbReference type="PRINTS" id="PR00793">
    <property type="entry name" value="PROAMNOPTASE"/>
</dbReference>
<dbReference type="PANTHER" id="PTHR43798">
    <property type="entry name" value="MONOACYLGLYCEROL LIPASE"/>
    <property type="match status" value="1"/>
</dbReference>
<evidence type="ECO:0000256" key="1">
    <source>
        <dbReference type="ARBA" id="ARBA00010088"/>
    </source>
</evidence>
<dbReference type="SUPFAM" id="SSF53474">
    <property type="entry name" value="alpha/beta-Hydrolases"/>
    <property type="match status" value="1"/>
</dbReference>
<dbReference type="Pfam" id="PF00561">
    <property type="entry name" value="Abhydrolase_1"/>
    <property type="match status" value="1"/>
</dbReference>
<dbReference type="EMBL" id="BMFK01000001">
    <property type="protein sequence ID" value="GGE60533.1"/>
    <property type="molecule type" value="Genomic_DNA"/>
</dbReference>
<reference evidence="4" key="2">
    <citation type="submission" date="2020-09" db="EMBL/GenBank/DDBJ databases">
        <authorList>
            <person name="Sun Q."/>
            <person name="Zhou Y."/>
        </authorList>
    </citation>
    <scope>NUCLEOTIDE SEQUENCE</scope>
    <source>
        <strain evidence="4">CGMCC 1.12698</strain>
    </source>
</reference>
<keyword evidence="5" id="KW-1185">Reference proteome</keyword>
<gene>
    <name evidence="4" type="ORF">GCM10007140_08570</name>
</gene>
<evidence type="ECO:0000313" key="5">
    <source>
        <dbReference type="Proteomes" id="UP000605259"/>
    </source>
</evidence>
<dbReference type="InterPro" id="IPR029058">
    <property type="entry name" value="AB_hydrolase_fold"/>
</dbReference>
<accession>A0A917EM64</accession>
<dbReference type="AlphaFoldDB" id="A0A917EM64"/>
<dbReference type="InterPro" id="IPR002410">
    <property type="entry name" value="Peptidase_S33"/>
</dbReference>
<dbReference type="Proteomes" id="UP000605259">
    <property type="component" value="Unassembled WGS sequence"/>
</dbReference>
<dbReference type="RefSeq" id="WP_188387183.1">
    <property type="nucleotide sequence ID" value="NZ_BMFK01000001.1"/>
</dbReference>
<comment type="caution">
    <text evidence="4">The sequence shown here is derived from an EMBL/GenBank/DDBJ whole genome shotgun (WGS) entry which is preliminary data.</text>
</comment>
<keyword evidence="2" id="KW-0378">Hydrolase</keyword>
<dbReference type="PANTHER" id="PTHR43798:SF33">
    <property type="entry name" value="HYDROLASE, PUTATIVE (AFU_ORTHOLOGUE AFUA_2G14860)-RELATED"/>
    <property type="match status" value="1"/>
</dbReference>
<protein>
    <submittedName>
        <fullName evidence="4">Proline iminopeptidase</fullName>
    </submittedName>
</protein>
<evidence type="ECO:0000259" key="3">
    <source>
        <dbReference type="Pfam" id="PF00561"/>
    </source>
</evidence>
<comment type="similarity">
    <text evidence="1">Belongs to the peptidase S33 family.</text>
</comment>
<organism evidence="4 5">
    <name type="scientific">Priestia taiwanensis</name>
    <dbReference type="NCBI Taxonomy" id="1347902"/>
    <lineage>
        <taxon>Bacteria</taxon>
        <taxon>Bacillati</taxon>
        <taxon>Bacillota</taxon>
        <taxon>Bacilli</taxon>
        <taxon>Bacillales</taxon>
        <taxon>Bacillaceae</taxon>
        <taxon>Priestia</taxon>
    </lineage>
</organism>
<proteinExistence type="inferred from homology"/>
<dbReference type="PRINTS" id="PR00111">
    <property type="entry name" value="ABHYDROLASE"/>
</dbReference>
<name>A0A917EM64_9BACI</name>
<sequence length="297" mass="34554">MKGKMIHIRGKDLYIEEHGERENPAVLYLHGGPGESCYDFSYHQADRLKDSLRVITLDQRGVCRSEGLLIGEKLRLMDLIEDCEAIREKLFIDKWSVIGHSFGGYLAVLYACLYPTSIEKIILECPTFDFELTAKSLLRKTAWLFEKYEEKELATLCQLACKSHVSPRELVETYIDLSCELGDKRAEIYVHNNLVTTDYSLYSSSEWEEFDKKSDEHFLQLREEGAIFSSLLPRLKEVKQRVLLIIGKYDTVTCEVQKQSFLQYVKRAELVEFEHSAHSPHYEEASRFSHIIKKFFT</sequence>
<evidence type="ECO:0000313" key="4">
    <source>
        <dbReference type="EMBL" id="GGE60533.1"/>
    </source>
</evidence>
<dbReference type="InterPro" id="IPR050266">
    <property type="entry name" value="AB_hydrolase_sf"/>
</dbReference>
<dbReference type="Gene3D" id="3.40.50.1820">
    <property type="entry name" value="alpha/beta hydrolase"/>
    <property type="match status" value="1"/>
</dbReference>
<dbReference type="GO" id="GO:0004177">
    <property type="term" value="F:aminopeptidase activity"/>
    <property type="evidence" value="ECO:0007669"/>
    <property type="project" value="UniProtKB-EC"/>
</dbReference>
<dbReference type="InterPro" id="IPR000073">
    <property type="entry name" value="AB_hydrolase_1"/>
</dbReference>
<feature type="domain" description="AB hydrolase-1" evidence="3">
    <location>
        <begin position="24"/>
        <end position="284"/>
    </location>
</feature>
<evidence type="ECO:0000256" key="2">
    <source>
        <dbReference type="ARBA" id="ARBA00022801"/>
    </source>
</evidence>
<reference evidence="4" key="1">
    <citation type="journal article" date="2014" name="Int. J. Syst. Evol. Microbiol.">
        <title>Complete genome sequence of Corynebacterium casei LMG S-19264T (=DSM 44701T), isolated from a smear-ripened cheese.</title>
        <authorList>
            <consortium name="US DOE Joint Genome Institute (JGI-PGF)"/>
            <person name="Walter F."/>
            <person name="Albersmeier A."/>
            <person name="Kalinowski J."/>
            <person name="Ruckert C."/>
        </authorList>
    </citation>
    <scope>NUCLEOTIDE SEQUENCE</scope>
    <source>
        <strain evidence="4">CGMCC 1.12698</strain>
    </source>
</reference>
<dbReference type="GO" id="GO:0006508">
    <property type="term" value="P:proteolysis"/>
    <property type="evidence" value="ECO:0007669"/>
    <property type="project" value="InterPro"/>
</dbReference>
<dbReference type="GO" id="GO:0016020">
    <property type="term" value="C:membrane"/>
    <property type="evidence" value="ECO:0007669"/>
    <property type="project" value="TreeGrafter"/>
</dbReference>